<feature type="domain" description="Exostosin GT47" evidence="2">
    <location>
        <begin position="459"/>
        <end position="610"/>
    </location>
</feature>
<dbReference type="InterPro" id="IPR040911">
    <property type="entry name" value="Exostosin_GT47"/>
</dbReference>
<dbReference type="OrthoDB" id="5291101at2"/>
<keyword evidence="3" id="KW-0808">Transferase</keyword>
<protein>
    <submittedName>
        <fullName evidence="3">Glycosyltransferase involved in cell wall biosynthesis</fullName>
    </submittedName>
</protein>
<dbReference type="InterPro" id="IPR029044">
    <property type="entry name" value="Nucleotide-diphossugar_trans"/>
</dbReference>
<evidence type="ECO:0000256" key="1">
    <source>
        <dbReference type="SAM" id="MobiDB-lite"/>
    </source>
</evidence>
<dbReference type="Gene3D" id="3.40.50.11660">
    <property type="entry name" value="Glycosyl transferase family 10, C-terminal domain"/>
    <property type="match status" value="1"/>
</dbReference>
<dbReference type="InterPro" id="IPR038577">
    <property type="entry name" value="GT10-like_C_sf"/>
</dbReference>
<name>A0A327XMT4_9RHOB</name>
<evidence type="ECO:0000259" key="2">
    <source>
        <dbReference type="Pfam" id="PF03016"/>
    </source>
</evidence>
<feature type="region of interest" description="Disordered" evidence="1">
    <location>
        <begin position="662"/>
        <end position="683"/>
    </location>
</feature>
<reference evidence="3 4" key="1">
    <citation type="submission" date="2018-06" db="EMBL/GenBank/DDBJ databases">
        <title>Genomic Encyclopedia of Archaeal and Bacterial Type Strains, Phase II (KMG-II): from individual species to whole genera.</title>
        <authorList>
            <person name="Goeker M."/>
        </authorList>
    </citation>
    <scope>NUCLEOTIDE SEQUENCE [LARGE SCALE GENOMIC DNA]</scope>
    <source>
        <strain evidence="3 4">DSM 22011</strain>
    </source>
</reference>
<dbReference type="Proteomes" id="UP000249165">
    <property type="component" value="Unassembled WGS sequence"/>
</dbReference>
<gene>
    <name evidence="3" type="ORF">ATI53_10641</name>
</gene>
<dbReference type="SUPFAM" id="SSF53448">
    <property type="entry name" value="Nucleotide-diphospho-sugar transferases"/>
    <property type="match status" value="1"/>
</dbReference>
<dbReference type="InterPro" id="IPR004263">
    <property type="entry name" value="Exostosin"/>
</dbReference>
<dbReference type="AlphaFoldDB" id="A0A327XMT4"/>
<dbReference type="SUPFAM" id="SSF53756">
    <property type="entry name" value="UDP-Glycosyltransferase/glycogen phosphorylase"/>
    <property type="match status" value="1"/>
</dbReference>
<comment type="caution">
    <text evidence="3">The sequence shown here is derived from an EMBL/GenBank/DDBJ whole genome shotgun (WGS) entry which is preliminary data.</text>
</comment>
<accession>A0A327XMT4</accession>
<keyword evidence="4" id="KW-1185">Reference proteome</keyword>
<proteinExistence type="predicted"/>
<evidence type="ECO:0000313" key="4">
    <source>
        <dbReference type="Proteomes" id="UP000249165"/>
    </source>
</evidence>
<sequence length="1122" mass="124564">MPKTIYITTPSYNCVATIDRTIQSVVTQAGDFFIRYHVQDAGSDDGTLDRLAWWQRQLASKGFAKHCRGIEFSFASAPDDGMYDGLCKGFAAMRIPMDGFMSWINGDDFFVQGAFAFIDAVAMQFTQQQVSWVGGATTIFRENMPLAQFDNPIVRDAMCTEICEGKHWNFLQQEGAFFRNWLWRSIKPEDTIAPMRLAGDWNMGRLFAAKASLVQTKMALASFRITQGQLSASQRESYQAEIDALISEADRRAGSEALALPDANLVRWTFKINYGSGQLTVVEEGRNGMMQHNPTELFEEEDAKRFKPASDTDQDVIVYTGVMPEPAVALEDGISFENGILAFDRDWQFPAITEQQAFHQIRDTGSVPEGVTYVAYPWAHLIDKIQTKSSDANVHLAQFQAFCDRIPMDTTLVTVCQHIKMKEFLDLFEQAGIAHVFWSHATHEDVAMNGAGGLDIRPFPLFPVQIPEVGEQIDIAARPYLFSFVGAKSNQYYLTDARSHILDLLRDHPKGLIIGRDDWHYNKVVYEHQIRPGGRNGNADDLVNKSNSEQFRMSLAQSVFSLCPSGSGPNSIRLWESLGAGAIPVVMADTYAPPGDPALWQAAAVFCEETSEAIAALPARLEKLAADPEQLRGMQRAAAQIWLLYGPQSFVYDVQKRMLELGQGPQSGEPELAPAHGGPDVDQRSGTALRDLLVARLRLQPQLSQRDALSLLRICASNALIEGAALLPRLRDDATPLGQMLTLAQEMLPDSHPTLSHYRAVMAHVASAPALTDLSAPAVAKGQGPKICFLGRHANRTPLSYPAFQATAQGRITVVDDPVGADVIMTGFNLDLQENAERFEQIAKDSPDTRIMVISEEPLWDANWSGGFSDTARVAKCGDAQLPYTFLNHSNSNIYTFDRIPYFLLTSDDLLTRYSTLIARNLKLTPQDLLSRWRTAAIPAAFVAEKREGDKYALAFPEQEVWGLSSYRSEVAAKTDLPGVYIEGKGWHSEARRQDLPDWHLDKLTKLDGRVRVLSSYENTHQQHYISEKIFDAFIVGGVPTYYASPTHAIHRLVPGSCIINSFGLTSDQAAAQIRDFDPDLATAEAWLDTARQLRARFADTQAICAERLRIVDVILTAVSGL</sequence>
<dbReference type="PANTHER" id="PTHR11062">
    <property type="entry name" value="EXOSTOSIN HEPARAN SULFATE GLYCOSYLTRANSFERASE -RELATED"/>
    <property type="match status" value="1"/>
</dbReference>
<dbReference type="EMBL" id="QLMG01000064">
    <property type="protein sequence ID" value="RAK09874.1"/>
    <property type="molecule type" value="Genomic_DNA"/>
</dbReference>
<dbReference type="Pfam" id="PF03016">
    <property type="entry name" value="Exostosin_GT47"/>
    <property type="match status" value="1"/>
</dbReference>
<dbReference type="GO" id="GO:0016757">
    <property type="term" value="F:glycosyltransferase activity"/>
    <property type="evidence" value="ECO:0007669"/>
    <property type="project" value="InterPro"/>
</dbReference>
<evidence type="ECO:0000313" key="3">
    <source>
        <dbReference type="EMBL" id="RAK09874.1"/>
    </source>
</evidence>
<dbReference type="RefSeq" id="WP_111551242.1">
    <property type="nucleotide sequence ID" value="NZ_LIQE01000069.1"/>
</dbReference>
<organism evidence="3 4">
    <name type="scientific">Salipiger aestuarii</name>
    <dbReference type="NCBI Taxonomy" id="568098"/>
    <lineage>
        <taxon>Bacteria</taxon>
        <taxon>Pseudomonadati</taxon>
        <taxon>Pseudomonadota</taxon>
        <taxon>Alphaproteobacteria</taxon>
        <taxon>Rhodobacterales</taxon>
        <taxon>Roseobacteraceae</taxon>
        <taxon>Salipiger</taxon>
    </lineage>
</organism>